<keyword evidence="9" id="KW-1185">Reference proteome</keyword>
<evidence type="ECO:0000256" key="6">
    <source>
        <dbReference type="PROSITE-ProRule" id="PRU01373"/>
    </source>
</evidence>
<keyword evidence="3 6" id="KW-0133">Cell shape</keyword>
<keyword evidence="4 6" id="KW-0573">Peptidoglycan synthesis</keyword>
<comment type="pathway">
    <text evidence="1 6">Cell wall biogenesis; peptidoglycan biosynthesis.</text>
</comment>
<dbReference type="CDD" id="cd16913">
    <property type="entry name" value="YkuD_like"/>
    <property type="match status" value="1"/>
</dbReference>
<evidence type="ECO:0000256" key="2">
    <source>
        <dbReference type="ARBA" id="ARBA00022679"/>
    </source>
</evidence>
<protein>
    <submittedName>
        <fullName evidence="8">L,D-transpeptidase</fullName>
    </submittedName>
</protein>
<evidence type="ECO:0000259" key="7">
    <source>
        <dbReference type="PROSITE" id="PS52029"/>
    </source>
</evidence>
<feature type="non-terminal residue" evidence="8">
    <location>
        <position position="79"/>
    </location>
</feature>
<dbReference type="GO" id="GO:0018104">
    <property type="term" value="P:peptidoglycan-protein cross-linking"/>
    <property type="evidence" value="ECO:0007669"/>
    <property type="project" value="TreeGrafter"/>
</dbReference>
<accession>A0A939FHA8</accession>
<dbReference type="Pfam" id="PF03734">
    <property type="entry name" value="YkuD"/>
    <property type="match status" value="1"/>
</dbReference>
<feature type="non-terminal residue" evidence="8">
    <location>
        <position position="1"/>
    </location>
</feature>
<sequence length="79" mass="8836">HRIFRRVRDDHSRLYANAPMPYAQYFDGGQALHGTPHDLFNGAGSAGCVNLRVPDAARLWRTVGNGDRVFVWGSRPGTR</sequence>
<dbReference type="GO" id="GO:0071555">
    <property type="term" value="P:cell wall organization"/>
    <property type="evidence" value="ECO:0007669"/>
    <property type="project" value="UniProtKB-UniRule"/>
</dbReference>
<comment type="caution">
    <text evidence="8">The sequence shown here is derived from an EMBL/GenBank/DDBJ whole genome shotgun (WGS) entry which is preliminary data.</text>
</comment>
<dbReference type="Gene3D" id="2.40.440.10">
    <property type="entry name" value="L,D-transpeptidase catalytic domain-like"/>
    <property type="match status" value="1"/>
</dbReference>
<name>A0A939FHA8_9ACTN</name>
<evidence type="ECO:0000256" key="3">
    <source>
        <dbReference type="ARBA" id="ARBA00022960"/>
    </source>
</evidence>
<dbReference type="EMBL" id="JAFLRJ010001045">
    <property type="protein sequence ID" value="MBO0517958.1"/>
    <property type="molecule type" value="Genomic_DNA"/>
</dbReference>
<reference evidence="8" key="1">
    <citation type="submission" date="2021-03" db="EMBL/GenBank/DDBJ databases">
        <title>Streptomyces poriferae sp. nov., a novel marine sponge-derived Actinobacteria species with anti-MRSA activity.</title>
        <authorList>
            <person name="Sandoval-Powers M."/>
            <person name="Kralova S."/>
            <person name="Nguyen G.-S."/>
            <person name="Fawwal D."/>
            <person name="Degnes K."/>
            <person name="Klinkenberg G."/>
            <person name="Sletta H."/>
            <person name="Wentzel A."/>
            <person name="Liles M.R."/>
        </authorList>
    </citation>
    <scope>NUCLEOTIDE SEQUENCE</scope>
    <source>
        <strain evidence="8">DSM 41794</strain>
    </source>
</reference>
<dbReference type="GO" id="GO:0071972">
    <property type="term" value="F:peptidoglycan L,D-transpeptidase activity"/>
    <property type="evidence" value="ECO:0007669"/>
    <property type="project" value="TreeGrafter"/>
</dbReference>
<feature type="active site" description="Nucleophile" evidence="6">
    <location>
        <position position="48"/>
    </location>
</feature>
<evidence type="ECO:0000256" key="4">
    <source>
        <dbReference type="ARBA" id="ARBA00022984"/>
    </source>
</evidence>
<dbReference type="PROSITE" id="PS52029">
    <property type="entry name" value="LD_TPASE"/>
    <property type="match status" value="1"/>
</dbReference>
<dbReference type="GO" id="GO:0016740">
    <property type="term" value="F:transferase activity"/>
    <property type="evidence" value="ECO:0007669"/>
    <property type="project" value="UniProtKB-KW"/>
</dbReference>
<proteinExistence type="predicted"/>
<keyword evidence="2" id="KW-0808">Transferase</keyword>
<dbReference type="AlphaFoldDB" id="A0A939FHA8"/>
<dbReference type="InterPro" id="IPR038063">
    <property type="entry name" value="Transpep_catalytic_dom"/>
</dbReference>
<dbReference type="Proteomes" id="UP000664167">
    <property type="component" value="Unassembled WGS sequence"/>
</dbReference>
<dbReference type="GO" id="GO:0008360">
    <property type="term" value="P:regulation of cell shape"/>
    <property type="evidence" value="ECO:0007669"/>
    <property type="project" value="UniProtKB-UniRule"/>
</dbReference>
<gene>
    <name evidence="8" type="ORF">J0695_40465</name>
</gene>
<evidence type="ECO:0000256" key="1">
    <source>
        <dbReference type="ARBA" id="ARBA00004752"/>
    </source>
</evidence>
<dbReference type="SUPFAM" id="SSF141523">
    <property type="entry name" value="L,D-transpeptidase catalytic domain-like"/>
    <property type="match status" value="1"/>
</dbReference>
<feature type="active site" description="Proton donor/acceptor" evidence="6">
    <location>
        <position position="33"/>
    </location>
</feature>
<dbReference type="PANTHER" id="PTHR30582:SF33">
    <property type="entry name" value="EXPORTED PROTEIN"/>
    <property type="match status" value="1"/>
</dbReference>
<dbReference type="InterPro" id="IPR050979">
    <property type="entry name" value="LD-transpeptidase"/>
</dbReference>
<keyword evidence="5 6" id="KW-0961">Cell wall biogenesis/degradation</keyword>
<organism evidence="8 9">
    <name type="scientific">Streptomyces beijiangensis</name>
    <dbReference type="NCBI Taxonomy" id="163361"/>
    <lineage>
        <taxon>Bacteria</taxon>
        <taxon>Bacillati</taxon>
        <taxon>Actinomycetota</taxon>
        <taxon>Actinomycetes</taxon>
        <taxon>Kitasatosporales</taxon>
        <taxon>Streptomycetaceae</taxon>
        <taxon>Streptomyces</taxon>
    </lineage>
</organism>
<evidence type="ECO:0000256" key="5">
    <source>
        <dbReference type="ARBA" id="ARBA00023316"/>
    </source>
</evidence>
<dbReference type="InterPro" id="IPR005490">
    <property type="entry name" value="LD_TPept_cat_dom"/>
</dbReference>
<dbReference type="PANTHER" id="PTHR30582">
    <property type="entry name" value="L,D-TRANSPEPTIDASE"/>
    <property type="match status" value="1"/>
</dbReference>
<evidence type="ECO:0000313" key="8">
    <source>
        <dbReference type="EMBL" id="MBO0517958.1"/>
    </source>
</evidence>
<feature type="domain" description="L,D-TPase catalytic" evidence="7">
    <location>
        <begin position="1"/>
        <end position="72"/>
    </location>
</feature>
<evidence type="ECO:0000313" key="9">
    <source>
        <dbReference type="Proteomes" id="UP000664167"/>
    </source>
</evidence>
<dbReference type="GO" id="GO:0005576">
    <property type="term" value="C:extracellular region"/>
    <property type="evidence" value="ECO:0007669"/>
    <property type="project" value="TreeGrafter"/>
</dbReference>